<proteinExistence type="predicted"/>
<gene>
    <name evidence="2" type="ORF">KLDO_g1373</name>
</gene>
<evidence type="ECO:0000259" key="1">
    <source>
        <dbReference type="PROSITE" id="PS50250"/>
    </source>
</evidence>
<protein>
    <submittedName>
        <fullName evidence="2">WGS project CCBQ000000000 data, contig 00099</fullName>
    </submittedName>
</protein>
<dbReference type="EMBL" id="CCBQ010000019">
    <property type="protein sequence ID" value="CDO93067.1"/>
    <property type="molecule type" value="Genomic_DNA"/>
</dbReference>
<feature type="domain" description="PCI" evidence="1">
    <location>
        <begin position="143"/>
        <end position="312"/>
    </location>
</feature>
<organism evidence="2 3">
    <name type="scientific">Kluyveromyces dobzhanskii CBS 2104</name>
    <dbReference type="NCBI Taxonomy" id="1427455"/>
    <lineage>
        <taxon>Eukaryota</taxon>
        <taxon>Fungi</taxon>
        <taxon>Dikarya</taxon>
        <taxon>Ascomycota</taxon>
        <taxon>Saccharomycotina</taxon>
        <taxon>Saccharomycetes</taxon>
        <taxon>Saccharomycetales</taxon>
        <taxon>Saccharomycetaceae</taxon>
        <taxon>Kluyveromyces</taxon>
    </lineage>
</organism>
<evidence type="ECO:0000313" key="3">
    <source>
        <dbReference type="Proteomes" id="UP000031516"/>
    </source>
</evidence>
<dbReference type="AlphaFoldDB" id="A0A0A8L1X9"/>
<sequence>MTQNQLYYPLAVLQDRQFKLKYPNCSNSSTICDWSSVSKGLPEWKQKLLPMLLDNKYAESIMFINTDASMNLLSVFERSKYLIRTHILNSHYKAVIDFESRLNIQSISCEPTELSDFIECKLLLILNWYLRGEYHQCLQKFIQLLTDIPNLVELMTSLPKDDIFVTNETIFYILTISAFVSIPLDNLDTFIHLEELEQFHETFNVLAGKGKLIVNSKFMMFFEWWHNDMDDICKSDYFLEKKWDIVSKTMRQKIYAFYLRIATKIEISYFSERVGLPQEVVSQEISQLITEACLNFEIQGDIIVYSGFNPQKALQETLSRGDITLDKKLSLLSRQNNNLRAIINEHSTLRESKNARRSKNTNERPMNEEEVFAFSDSEICDYSTDNFND</sequence>
<dbReference type="PROSITE" id="PS50250">
    <property type="entry name" value="PCI"/>
    <property type="match status" value="1"/>
</dbReference>
<dbReference type="OrthoDB" id="4033625at2759"/>
<accession>A0A0A8L1X9</accession>
<evidence type="ECO:0000313" key="2">
    <source>
        <dbReference type="EMBL" id="CDO93067.1"/>
    </source>
</evidence>
<dbReference type="InterPro" id="IPR000717">
    <property type="entry name" value="PCI_dom"/>
</dbReference>
<name>A0A0A8L1X9_9SACH</name>
<comment type="caution">
    <text evidence="2">The sequence shown here is derived from an EMBL/GenBank/DDBJ whole genome shotgun (WGS) entry which is preliminary data.</text>
</comment>
<dbReference type="Proteomes" id="UP000031516">
    <property type="component" value="Unassembled WGS sequence"/>
</dbReference>
<reference evidence="2 3" key="1">
    <citation type="submission" date="2014-03" db="EMBL/GenBank/DDBJ databases">
        <title>The genome of Kluyveromyces dobzhanskii.</title>
        <authorList>
            <person name="Nystedt B."/>
            <person name="Astrom S."/>
        </authorList>
    </citation>
    <scope>NUCLEOTIDE SEQUENCE [LARGE SCALE GENOMIC DNA]</scope>
    <source>
        <strain evidence="2 3">CBS 2104</strain>
    </source>
</reference>
<keyword evidence="3" id="KW-1185">Reference proteome</keyword>